<dbReference type="Gene3D" id="1.10.10.10">
    <property type="entry name" value="Winged helix-like DNA-binding domain superfamily/Winged helix DNA-binding domain"/>
    <property type="match status" value="1"/>
</dbReference>
<keyword evidence="4" id="KW-0804">Transcription</keyword>
<accession>A0A7Z0A8G9</accession>
<evidence type="ECO:0000256" key="2">
    <source>
        <dbReference type="ARBA" id="ARBA00023015"/>
    </source>
</evidence>
<evidence type="ECO:0000256" key="4">
    <source>
        <dbReference type="ARBA" id="ARBA00023163"/>
    </source>
</evidence>
<dbReference type="Gene3D" id="3.40.190.10">
    <property type="entry name" value="Periplasmic binding protein-like II"/>
    <property type="match status" value="2"/>
</dbReference>
<evidence type="ECO:0000313" key="6">
    <source>
        <dbReference type="EMBL" id="NYI66352.1"/>
    </source>
</evidence>
<gene>
    <name evidence="6" type="ORF">BJY26_000658</name>
</gene>
<sequence length="290" mass="31626">MAVPHAPVFDPVLLRTFLVVAQTLNFTEAGRRLELSQPTVSQHVRRLEAAAGRQLIARDTREVTLTDNGEAMAGLGRTIMAAHDQAAAYFTGTAMRGRLRFGVADDLALTELPNILRRFRQQHPSVNLELTVTQTGTLLRRLDAGHLDLIFTKQQPGTERGRLVRRDKLVWVGPKGIDVPAGEPVPLVTYRAPSISRRTAIEGLEAASRTWKITCTTREINGVLAAVRAGLGIAVFPQSLIPSDLVHLSPELSLPELGDIDIVLVRSPLSTQESVLALSTAILTSPLNRH</sequence>
<dbReference type="PANTHER" id="PTHR30579:SF7">
    <property type="entry name" value="HTH-TYPE TRANSCRIPTIONAL REGULATOR LRHA-RELATED"/>
    <property type="match status" value="1"/>
</dbReference>
<dbReference type="InterPro" id="IPR036390">
    <property type="entry name" value="WH_DNA-bd_sf"/>
</dbReference>
<dbReference type="PRINTS" id="PR00039">
    <property type="entry name" value="HTHLYSR"/>
</dbReference>
<dbReference type="PROSITE" id="PS50931">
    <property type="entry name" value="HTH_LYSR"/>
    <property type="match status" value="1"/>
</dbReference>
<dbReference type="InterPro" id="IPR005119">
    <property type="entry name" value="LysR_subst-bd"/>
</dbReference>
<dbReference type="RefSeq" id="WP_179425633.1">
    <property type="nucleotide sequence ID" value="NZ_JACBZP010000001.1"/>
</dbReference>
<evidence type="ECO:0000259" key="5">
    <source>
        <dbReference type="PROSITE" id="PS50931"/>
    </source>
</evidence>
<dbReference type="Pfam" id="PF00126">
    <property type="entry name" value="HTH_1"/>
    <property type="match status" value="1"/>
</dbReference>
<dbReference type="InterPro" id="IPR000847">
    <property type="entry name" value="LysR_HTH_N"/>
</dbReference>
<dbReference type="PANTHER" id="PTHR30579">
    <property type="entry name" value="TRANSCRIPTIONAL REGULATOR"/>
    <property type="match status" value="1"/>
</dbReference>
<dbReference type="AlphaFoldDB" id="A0A7Z0A8G9"/>
<dbReference type="Pfam" id="PF03466">
    <property type="entry name" value="LysR_substrate"/>
    <property type="match status" value="1"/>
</dbReference>
<evidence type="ECO:0000256" key="3">
    <source>
        <dbReference type="ARBA" id="ARBA00023125"/>
    </source>
</evidence>
<dbReference type="GO" id="GO:0003700">
    <property type="term" value="F:DNA-binding transcription factor activity"/>
    <property type="evidence" value="ECO:0007669"/>
    <property type="project" value="InterPro"/>
</dbReference>
<evidence type="ECO:0000313" key="7">
    <source>
        <dbReference type="Proteomes" id="UP000539111"/>
    </source>
</evidence>
<dbReference type="SUPFAM" id="SSF53850">
    <property type="entry name" value="Periplasmic binding protein-like II"/>
    <property type="match status" value="1"/>
</dbReference>
<dbReference type="Proteomes" id="UP000539111">
    <property type="component" value="Unassembled WGS sequence"/>
</dbReference>
<proteinExistence type="inferred from homology"/>
<evidence type="ECO:0000256" key="1">
    <source>
        <dbReference type="ARBA" id="ARBA00009437"/>
    </source>
</evidence>
<dbReference type="EMBL" id="JACBZP010000001">
    <property type="protein sequence ID" value="NYI66352.1"/>
    <property type="molecule type" value="Genomic_DNA"/>
</dbReference>
<comment type="similarity">
    <text evidence="1">Belongs to the LysR transcriptional regulatory family.</text>
</comment>
<reference evidence="6 7" key="1">
    <citation type="submission" date="2020-07" db="EMBL/GenBank/DDBJ databases">
        <title>Sequencing the genomes of 1000 actinobacteria strains.</title>
        <authorList>
            <person name="Klenk H.-P."/>
        </authorList>
    </citation>
    <scope>NUCLEOTIDE SEQUENCE [LARGE SCALE GENOMIC DNA]</scope>
    <source>
        <strain evidence="6 7">DSM 26341</strain>
    </source>
</reference>
<dbReference type="SUPFAM" id="SSF46785">
    <property type="entry name" value="Winged helix' DNA-binding domain"/>
    <property type="match status" value="1"/>
</dbReference>
<feature type="domain" description="HTH lysR-type" evidence="5">
    <location>
        <begin position="9"/>
        <end position="66"/>
    </location>
</feature>
<protein>
    <submittedName>
        <fullName evidence="6">DNA-binding transcriptional LysR family regulator</fullName>
    </submittedName>
</protein>
<dbReference type="InterPro" id="IPR036388">
    <property type="entry name" value="WH-like_DNA-bd_sf"/>
</dbReference>
<comment type="caution">
    <text evidence="6">The sequence shown here is derived from an EMBL/GenBank/DDBJ whole genome shotgun (WGS) entry which is preliminary data.</text>
</comment>
<name>A0A7Z0A8G9_9MICO</name>
<dbReference type="FunFam" id="1.10.10.10:FF:000001">
    <property type="entry name" value="LysR family transcriptional regulator"/>
    <property type="match status" value="1"/>
</dbReference>
<keyword evidence="3 6" id="KW-0238">DNA-binding</keyword>
<keyword evidence="2" id="KW-0805">Transcription regulation</keyword>
<keyword evidence="7" id="KW-1185">Reference proteome</keyword>
<dbReference type="InterPro" id="IPR050176">
    <property type="entry name" value="LTTR"/>
</dbReference>
<dbReference type="GO" id="GO:0003677">
    <property type="term" value="F:DNA binding"/>
    <property type="evidence" value="ECO:0007669"/>
    <property type="project" value="UniProtKB-KW"/>
</dbReference>
<organism evidence="6 7">
    <name type="scientific">Spelaeicoccus albus</name>
    <dbReference type="NCBI Taxonomy" id="1280376"/>
    <lineage>
        <taxon>Bacteria</taxon>
        <taxon>Bacillati</taxon>
        <taxon>Actinomycetota</taxon>
        <taxon>Actinomycetes</taxon>
        <taxon>Micrococcales</taxon>
        <taxon>Brevibacteriaceae</taxon>
        <taxon>Spelaeicoccus</taxon>
    </lineage>
</organism>